<dbReference type="eggNOG" id="KOG1950">
    <property type="taxonomic scope" value="Eukaryota"/>
</dbReference>
<dbReference type="KEGG" id="ela:UCREL1_7456"/>
<evidence type="ECO:0000313" key="2">
    <source>
        <dbReference type="EMBL" id="EMR65558.1"/>
    </source>
</evidence>
<dbReference type="SUPFAM" id="SSF53448">
    <property type="entry name" value="Nucleotide-diphospho-sugar transferases"/>
    <property type="match status" value="1"/>
</dbReference>
<dbReference type="Proteomes" id="UP000012174">
    <property type="component" value="Unassembled WGS sequence"/>
</dbReference>
<dbReference type="InterPro" id="IPR050587">
    <property type="entry name" value="GNT1/Glycosyltrans_8"/>
</dbReference>
<dbReference type="CDD" id="cd02537">
    <property type="entry name" value="GT8_Glycogenin"/>
    <property type="match status" value="1"/>
</dbReference>
<dbReference type="Gene3D" id="3.90.550.10">
    <property type="entry name" value="Spore Coat Polysaccharide Biosynthesis Protein SpsA, Chain A"/>
    <property type="match status" value="1"/>
</dbReference>
<dbReference type="PANTHER" id="PTHR11183">
    <property type="entry name" value="GLYCOGENIN SUBFAMILY MEMBER"/>
    <property type="match status" value="1"/>
</dbReference>
<dbReference type="GO" id="GO:0016757">
    <property type="term" value="F:glycosyltransferase activity"/>
    <property type="evidence" value="ECO:0007669"/>
    <property type="project" value="InterPro"/>
</dbReference>
<evidence type="ECO:0000313" key="3">
    <source>
        <dbReference type="Proteomes" id="UP000012174"/>
    </source>
</evidence>
<accession>M7SMD3</accession>
<sequence>MATENNNSAKANGATNGTTNGVVALDAEGYDPTKIWTTLLTNRAYFGGLLVLHHSLRKHKSKYRLKVMVTRDVEKDTEYMRTFEVAGIPTIVVDKIEPAPRDGKVNRGTWEKLAPWGFTEYENVLKEERPLALPLVDGRVVLLDSDQIILQNIDYMMTMDLPEGWIASTHACTCNPKKLPHYSKDWVPENCAFTAANQETGEPAPIVEGQVPENHHLLNSGTVVLQPSQAGYDALIHAMNTHPDVPKMIFFDQDLLAIVYRNRWRPLPYAYNALKPMRACHAPLWRDDHVRILHYILDKPWKSRAFDEADTIQGTHRLWWDEYAEVEKEWAAAIEKDEEKRRLWENVVKPVVAQE</sequence>
<protein>
    <submittedName>
        <fullName evidence="2">Putative glycosyltransferase family 8 protein</fullName>
    </submittedName>
</protein>
<gene>
    <name evidence="2" type="ORF">UCREL1_7456</name>
</gene>
<keyword evidence="3" id="KW-1185">Reference proteome</keyword>
<dbReference type="InterPro" id="IPR029044">
    <property type="entry name" value="Nucleotide-diphossugar_trans"/>
</dbReference>
<keyword evidence="2" id="KW-0808">Transferase</keyword>
<name>M7SMD3_EUTLA</name>
<dbReference type="OrthoDB" id="2014201at2759"/>
<reference evidence="3" key="1">
    <citation type="journal article" date="2013" name="Genome Announc.">
        <title>Draft genome sequence of the grapevine dieback fungus Eutypa lata UCR-EL1.</title>
        <authorList>
            <person name="Blanco-Ulate B."/>
            <person name="Rolshausen P.E."/>
            <person name="Cantu D."/>
        </authorList>
    </citation>
    <scope>NUCLEOTIDE SEQUENCE [LARGE SCALE GENOMIC DNA]</scope>
    <source>
        <strain evidence="3">UCR-EL1</strain>
    </source>
</reference>
<dbReference type="STRING" id="1287681.M7SMD3"/>
<dbReference type="AlphaFoldDB" id="M7SMD3"/>
<evidence type="ECO:0000256" key="1">
    <source>
        <dbReference type="SAM" id="MobiDB-lite"/>
    </source>
</evidence>
<organism evidence="2 3">
    <name type="scientific">Eutypa lata (strain UCR-EL1)</name>
    <name type="common">Grapevine dieback disease fungus</name>
    <name type="synonym">Eutypa armeniacae</name>
    <dbReference type="NCBI Taxonomy" id="1287681"/>
    <lineage>
        <taxon>Eukaryota</taxon>
        <taxon>Fungi</taxon>
        <taxon>Dikarya</taxon>
        <taxon>Ascomycota</taxon>
        <taxon>Pezizomycotina</taxon>
        <taxon>Sordariomycetes</taxon>
        <taxon>Xylariomycetidae</taxon>
        <taxon>Xylariales</taxon>
        <taxon>Diatrypaceae</taxon>
        <taxon>Eutypa</taxon>
    </lineage>
</organism>
<dbReference type="HOGENOM" id="CLU_049943_0_0_1"/>
<proteinExistence type="predicted"/>
<dbReference type="Pfam" id="PF01501">
    <property type="entry name" value="Glyco_transf_8"/>
    <property type="match status" value="1"/>
</dbReference>
<feature type="region of interest" description="Disordered" evidence="1">
    <location>
        <begin position="1"/>
        <end position="20"/>
    </location>
</feature>
<dbReference type="InterPro" id="IPR002495">
    <property type="entry name" value="Glyco_trans_8"/>
</dbReference>
<dbReference type="OMA" id="WRRTDQT"/>
<dbReference type="EMBL" id="KB706835">
    <property type="protein sequence ID" value="EMR65558.1"/>
    <property type="molecule type" value="Genomic_DNA"/>
</dbReference>